<organism evidence="2 3">
    <name type="scientific">Tumebacillus avium</name>
    <dbReference type="NCBI Taxonomy" id="1903704"/>
    <lineage>
        <taxon>Bacteria</taxon>
        <taxon>Bacillati</taxon>
        <taxon>Bacillota</taxon>
        <taxon>Bacilli</taxon>
        <taxon>Bacillales</taxon>
        <taxon>Alicyclobacillaceae</taxon>
        <taxon>Tumebacillus</taxon>
    </lineage>
</organism>
<dbReference type="InterPro" id="IPR013216">
    <property type="entry name" value="Methyltransf_11"/>
</dbReference>
<evidence type="ECO:0000313" key="2">
    <source>
        <dbReference type="EMBL" id="ARU60386.1"/>
    </source>
</evidence>
<dbReference type="Proteomes" id="UP000195437">
    <property type="component" value="Chromosome"/>
</dbReference>
<evidence type="ECO:0000313" key="3">
    <source>
        <dbReference type="Proteomes" id="UP000195437"/>
    </source>
</evidence>
<reference evidence="3" key="1">
    <citation type="submission" date="2017-05" db="EMBL/GenBank/DDBJ databases">
        <authorList>
            <person name="Sung H."/>
        </authorList>
    </citation>
    <scope>NUCLEOTIDE SEQUENCE [LARGE SCALE GENOMIC DNA]</scope>
    <source>
        <strain evidence="3">AR23208</strain>
    </source>
</reference>
<protein>
    <recommendedName>
        <fullName evidence="1">Methyltransferase type 11 domain-containing protein</fullName>
    </recommendedName>
</protein>
<sequence>MFSAVAVDELTVFQEFVDTFPVAGRNVLEVGGSIPWERVAQEKPALWVMVDPVNEAIDQGIYQGIQGIASSVPYPNNSFDYVFSCNAFEHISDLEETLAELKRLLKPNGVIFSHFGPIWSAPDGHHLDIVHNDCSYNFWEKTILPHWYHLIFSPEELSEILESALEPELVQAIIQHVYLSDWINRRHYEDYLRAFEQSGLTLEYLAVTNEVDYPEEFPAYRHPLLEGLTKDVIQAKVEELHGKRFRNLFCRDMKVVLRNY</sequence>
<dbReference type="EMBL" id="CP021434">
    <property type="protein sequence ID" value="ARU60386.1"/>
    <property type="molecule type" value="Genomic_DNA"/>
</dbReference>
<dbReference type="KEGG" id="tum:CBW65_04375"/>
<name>A0A1Y0IKN2_9BACL</name>
<proteinExistence type="predicted"/>
<dbReference type="AlphaFoldDB" id="A0A1Y0IKN2"/>
<dbReference type="Pfam" id="PF08241">
    <property type="entry name" value="Methyltransf_11"/>
    <property type="match status" value="1"/>
</dbReference>
<dbReference type="GO" id="GO:0008757">
    <property type="term" value="F:S-adenosylmethionine-dependent methyltransferase activity"/>
    <property type="evidence" value="ECO:0007669"/>
    <property type="project" value="InterPro"/>
</dbReference>
<evidence type="ECO:0000259" key="1">
    <source>
        <dbReference type="Pfam" id="PF08241"/>
    </source>
</evidence>
<gene>
    <name evidence="2" type="ORF">CBW65_04375</name>
</gene>
<dbReference type="SUPFAM" id="SSF53335">
    <property type="entry name" value="S-adenosyl-L-methionine-dependent methyltransferases"/>
    <property type="match status" value="1"/>
</dbReference>
<dbReference type="Gene3D" id="3.40.50.150">
    <property type="entry name" value="Vaccinia Virus protein VP39"/>
    <property type="match status" value="1"/>
</dbReference>
<dbReference type="RefSeq" id="WP_087455777.1">
    <property type="nucleotide sequence ID" value="NZ_CP021434.1"/>
</dbReference>
<keyword evidence="3" id="KW-1185">Reference proteome</keyword>
<dbReference type="OrthoDB" id="9784101at2"/>
<feature type="domain" description="Methyltransferase type 11" evidence="1">
    <location>
        <begin position="62"/>
        <end position="112"/>
    </location>
</feature>
<accession>A0A1Y0IKN2</accession>
<dbReference type="InterPro" id="IPR029063">
    <property type="entry name" value="SAM-dependent_MTases_sf"/>
</dbReference>
<dbReference type="CDD" id="cd02440">
    <property type="entry name" value="AdoMet_MTases"/>
    <property type="match status" value="1"/>
</dbReference>